<dbReference type="GO" id="GO:0005829">
    <property type="term" value="C:cytosol"/>
    <property type="evidence" value="ECO:0007669"/>
    <property type="project" value="TreeGrafter"/>
</dbReference>
<protein>
    <submittedName>
        <fullName evidence="6">Beta-ketoacyl-acyl-carrier-protein synthase I</fullName>
        <ecNumber evidence="6">2.3.1.41</ecNumber>
    </submittedName>
</protein>
<dbReference type="InterPro" id="IPR014030">
    <property type="entry name" value="Ketoacyl_synth_N"/>
</dbReference>
<evidence type="ECO:0000256" key="2">
    <source>
        <dbReference type="ARBA" id="ARBA00008467"/>
    </source>
</evidence>
<comment type="similarity">
    <text evidence="2 4">Belongs to the thiolase-like superfamily. Beta-ketoacyl-ACP synthases family.</text>
</comment>
<dbReference type="PANTHER" id="PTHR11712:SF320">
    <property type="entry name" value="BETA-KETOACYL SYNTHASE"/>
    <property type="match status" value="1"/>
</dbReference>
<dbReference type="NCBIfam" id="NF006618">
    <property type="entry name" value="PRK09185.1"/>
    <property type="match status" value="1"/>
</dbReference>
<dbReference type="RefSeq" id="WP_087145865.1">
    <property type="nucleotide sequence ID" value="NZ_FUKJ01000045.1"/>
</dbReference>
<dbReference type="OrthoDB" id="5559162at2"/>
<dbReference type="GO" id="GO:0006633">
    <property type="term" value="P:fatty acid biosynthetic process"/>
    <property type="evidence" value="ECO:0007669"/>
    <property type="project" value="UniProtKB-UniPathway"/>
</dbReference>
<keyword evidence="6" id="KW-0012">Acyltransferase</keyword>
<keyword evidence="3 4" id="KW-0808">Transferase</keyword>
<dbReference type="InterPro" id="IPR000794">
    <property type="entry name" value="Beta-ketoacyl_synthase"/>
</dbReference>
<evidence type="ECO:0000313" key="7">
    <source>
        <dbReference type="Proteomes" id="UP000195442"/>
    </source>
</evidence>
<dbReference type="CDD" id="cd00834">
    <property type="entry name" value="KAS_I_II"/>
    <property type="match status" value="1"/>
</dbReference>
<dbReference type="UniPathway" id="UPA00094"/>
<sequence length="390" mass="41021">MNLYLNDLGLLCAVGNSRSEVLARLLAGDRSGLMATDEFGIRTIVGQVASELPEIEPYYSIYNCRNNRLLLAAISQIRATVNEMIVRYGADRIGVVLGTSTSGVRSTELALAYQAKFGTLPEQFHYKQQQMGAGADFLANYLGLTGPAYTISTACSSSGKAFASARRLINLDLCDAVIVGGADSLCSLTINGFAALESLSTGYCKPFGRHRNGINIGEAASLFVLSKQPGPVQLLGIGASSDAYHFSAPDPAGTAVIIAMQKALSDAGKQPEEVDYLNLHGTATVLNDAMESKAVNALFGNQVAASSSKGMTGHTLGAAAALELGFCWMLLAENEQGALIPNINDDERDTGLAPLHLVKKGESLGRSLQVCQSNSFAFGGNNLSIVIARA</sequence>
<dbReference type="InterPro" id="IPR020841">
    <property type="entry name" value="PKS_Beta-ketoAc_synthase_dom"/>
</dbReference>
<dbReference type="InterPro" id="IPR018201">
    <property type="entry name" value="Ketoacyl_synth_AS"/>
</dbReference>
<dbReference type="Proteomes" id="UP000195442">
    <property type="component" value="Unassembled WGS sequence"/>
</dbReference>
<evidence type="ECO:0000256" key="1">
    <source>
        <dbReference type="ARBA" id="ARBA00005194"/>
    </source>
</evidence>
<feature type="domain" description="Ketosynthase family 3 (KS3)" evidence="5">
    <location>
        <begin position="1"/>
        <end position="389"/>
    </location>
</feature>
<dbReference type="InterPro" id="IPR016039">
    <property type="entry name" value="Thiolase-like"/>
</dbReference>
<dbReference type="PANTHER" id="PTHR11712">
    <property type="entry name" value="POLYKETIDE SYNTHASE-RELATED"/>
    <property type="match status" value="1"/>
</dbReference>
<gene>
    <name evidence="6" type="ORF">CRENPOLYSF2_1390032</name>
</gene>
<evidence type="ECO:0000313" key="6">
    <source>
        <dbReference type="EMBL" id="SJM89931.1"/>
    </source>
</evidence>
<accession>A0A1R4H128</accession>
<reference evidence="7" key="1">
    <citation type="submission" date="2017-02" db="EMBL/GenBank/DDBJ databases">
        <authorList>
            <person name="Daims H."/>
        </authorList>
    </citation>
    <scope>NUCLEOTIDE SEQUENCE [LARGE SCALE GENOMIC DNA]</scope>
</reference>
<evidence type="ECO:0000259" key="5">
    <source>
        <dbReference type="PROSITE" id="PS52004"/>
    </source>
</evidence>
<proteinExistence type="inferred from homology"/>
<dbReference type="PROSITE" id="PS00606">
    <property type="entry name" value="KS3_1"/>
    <property type="match status" value="1"/>
</dbReference>
<dbReference type="SMART" id="SM00825">
    <property type="entry name" value="PKS_KS"/>
    <property type="match status" value="1"/>
</dbReference>
<dbReference type="EC" id="2.3.1.41" evidence="6"/>
<evidence type="ECO:0000256" key="4">
    <source>
        <dbReference type="RuleBase" id="RU003694"/>
    </source>
</evidence>
<dbReference type="Pfam" id="PF02801">
    <property type="entry name" value="Ketoacyl-synt_C"/>
    <property type="match status" value="1"/>
</dbReference>
<dbReference type="InterPro" id="IPR014031">
    <property type="entry name" value="Ketoacyl_synth_C"/>
</dbReference>
<keyword evidence="7" id="KW-1185">Reference proteome</keyword>
<dbReference type="Pfam" id="PF00109">
    <property type="entry name" value="ketoacyl-synt"/>
    <property type="match status" value="1"/>
</dbReference>
<dbReference type="SUPFAM" id="SSF53901">
    <property type="entry name" value="Thiolase-like"/>
    <property type="match status" value="1"/>
</dbReference>
<organism evidence="6 7">
    <name type="scientific">Crenothrix polyspora</name>
    <dbReference type="NCBI Taxonomy" id="360316"/>
    <lineage>
        <taxon>Bacteria</taxon>
        <taxon>Pseudomonadati</taxon>
        <taxon>Pseudomonadota</taxon>
        <taxon>Gammaproteobacteria</taxon>
        <taxon>Methylococcales</taxon>
        <taxon>Crenotrichaceae</taxon>
        <taxon>Crenothrix</taxon>
    </lineage>
</organism>
<dbReference type="Gene3D" id="3.40.47.10">
    <property type="match status" value="2"/>
</dbReference>
<dbReference type="AlphaFoldDB" id="A0A1R4H128"/>
<comment type="pathway">
    <text evidence="1">Lipid metabolism; fatty acid biosynthesis.</text>
</comment>
<name>A0A1R4H128_9GAMM</name>
<dbReference type="GO" id="GO:0004315">
    <property type="term" value="F:3-oxoacyl-[acyl-carrier-protein] synthase activity"/>
    <property type="evidence" value="ECO:0007669"/>
    <property type="project" value="UniProtKB-EC"/>
</dbReference>
<evidence type="ECO:0000256" key="3">
    <source>
        <dbReference type="ARBA" id="ARBA00022679"/>
    </source>
</evidence>
<dbReference type="PROSITE" id="PS52004">
    <property type="entry name" value="KS3_2"/>
    <property type="match status" value="1"/>
</dbReference>
<dbReference type="EMBL" id="FUKJ01000045">
    <property type="protein sequence ID" value="SJM89931.1"/>
    <property type="molecule type" value="Genomic_DNA"/>
</dbReference>